<sequence length="196" mass="22278">MGGVSRSCSLIELGRRQGIYTAEETLIRHFYAFLDSCITIPPQEYDYMQVWALSRGTYVSRSAKESALPSPIYRFLHRLVASTICHRKECDKVPSSNLFNMWCLTHTEVIPDPAFGRRQRPRHVDPDCPEPTLDDMMRGLVAVQEERYWMVPVLQAHVLEILTMKTPFQPCTTSHDGAGTSETHLGDTDDDDDEGT</sequence>
<evidence type="ECO:0000313" key="3">
    <source>
        <dbReference type="Proteomes" id="UP001177003"/>
    </source>
</evidence>
<organism evidence="2 3">
    <name type="scientific">Lactuca saligna</name>
    <name type="common">Willowleaf lettuce</name>
    <dbReference type="NCBI Taxonomy" id="75948"/>
    <lineage>
        <taxon>Eukaryota</taxon>
        <taxon>Viridiplantae</taxon>
        <taxon>Streptophyta</taxon>
        <taxon>Embryophyta</taxon>
        <taxon>Tracheophyta</taxon>
        <taxon>Spermatophyta</taxon>
        <taxon>Magnoliopsida</taxon>
        <taxon>eudicotyledons</taxon>
        <taxon>Gunneridae</taxon>
        <taxon>Pentapetalae</taxon>
        <taxon>asterids</taxon>
        <taxon>campanulids</taxon>
        <taxon>Asterales</taxon>
        <taxon>Asteraceae</taxon>
        <taxon>Cichorioideae</taxon>
        <taxon>Cichorieae</taxon>
        <taxon>Lactucinae</taxon>
        <taxon>Lactuca</taxon>
    </lineage>
</organism>
<gene>
    <name evidence="2" type="ORF">LSALG_LOCUS25454</name>
</gene>
<reference evidence="2" key="1">
    <citation type="submission" date="2023-04" db="EMBL/GenBank/DDBJ databases">
        <authorList>
            <person name="Vijverberg K."/>
            <person name="Xiong W."/>
            <person name="Schranz E."/>
        </authorList>
    </citation>
    <scope>NUCLEOTIDE SEQUENCE</scope>
</reference>
<keyword evidence="3" id="KW-1185">Reference proteome</keyword>
<feature type="region of interest" description="Disordered" evidence="1">
    <location>
        <begin position="172"/>
        <end position="196"/>
    </location>
</feature>
<evidence type="ECO:0000256" key="1">
    <source>
        <dbReference type="SAM" id="MobiDB-lite"/>
    </source>
</evidence>
<dbReference type="Proteomes" id="UP001177003">
    <property type="component" value="Chromosome 5"/>
</dbReference>
<dbReference type="EMBL" id="OX465081">
    <property type="protein sequence ID" value="CAI9286014.1"/>
    <property type="molecule type" value="Genomic_DNA"/>
</dbReference>
<evidence type="ECO:0000313" key="2">
    <source>
        <dbReference type="EMBL" id="CAI9286014.1"/>
    </source>
</evidence>
<name>A0AA36E7E0_LACSI</name>
<protein>
    <submittedName>
        <fullName evidence="2">Uncharacterized protein</fullName>
    </submittedName>
</protein>
<proteinExistence type="predicted"/>
<dbReference type="AlphaFoldDB" id="A0AA36E7E0"/>
<feature type="compositionally biased region" description="Polar residues" evidence="1">
    <location>
        <begin position="172"/>
        <end position="183"/>
    </location>
</feature>
<accession>A0AA36E7E0</accession>